<feature type="domain" description="Sugar phosphate transporter" evidence="6">
    <location>
        <begin position="20"/>
        <end position="283"/>
    </location>
</feature>
<reference evidence="7" key="1">
    <citation type="submission" date="2015-06" db="EMBL/GenBank/DDBJ databases">
        <authorList>
            <person name="Hoefler B.C."/>
            <person name="Straight P.D."/>
        </authorList>
    </citation>
    <scope>NUCLEOTIDE SEQUENCE</scope>
</reference>
<dbReference type="AlphaFoldDB" id="A0A0K8UBE2"/>
<evidence type="ECO:0000256" key="3">
    <source>
        <dbReference type="ARBA" id="ARBA00022989"/>
    </source>
</evidence>
<evidence type="ECO:0000313" key="7">
    <source>
        <dbReference type="EMBL" id="JAI23886.1"/>
    </source>
</evidence>
<feature type="transmembrane region" description="Helical" evidence="5">
    <location>
        <begin position="119"/>
        <end position="140"/>
    </location>
</feature>
<keyword evidence="3 5" id="KW-1133">Transmembrane helix</keyword>
<feature type="transmembrane region" description="Helical" evidence="5">
    <location>
        <begin position="146"/>
        <end position="163"/>
    </location>
</feature>
<gene>
    <name evidence="7" type="primary">Gfr_1</name>
    <name evidence="7" type="ORF">c0_g2_i1</name>
</gene>
<dbReference type="InterPro" id="IPR004853">
    <property type="entry name" value="Sugar_P_trans_dom"/>
</dbReference>
<organism evidence="7">
    <name type="scientific">Bactrocera latifrons</name>
    <name type="common">Malaysian fruit fly</name>
    <name type="synonym">Chaetodacus latifrons</name>
    <dbReference type="NCBI Taxonomy" id="174628"/>
    <lineage>
        <taxon>Eukaryota</taxon>
        <taxon>Metazoa</taxon>
        <taxon>Ecdysozoa</taxon>
        <taxon>Arthropoda</taxon>
        <taxon>Hexapoda</taxon>
        <taxon>Insecta</taxon>
        <taxon>Pterygota</taxon>
        <taxon>Neoptera</taxon>
        <taxon>Endopterygota</taxon>
        <taxon>Diptera</taxon>
        <taxon>Brachycera</taxon>
        <taxon>Muscomorpha</taxon>
        <taxon>Tephritoidea</taxon>
        <taxon>Tephritidae</taxon>
        <taxon>Bactrocera</taxon>
        <taxon>Bactrocera</taxon>
    </lineage>
</organism>
<dbReference type="Pfam" id="PF03151">
    <property type="entry name" value="TPT"/>
    <property type="match status" value="1"/>
</dbReference>
<feature type="transmembrane region" description="Helical" evidence="5">
    <location>
        <begin position="210"/>
        <end position="228"/>
    </location>
</feature>
<accession>A0A0K8UBE2</accession>
<feature type="transmembrane region" description="Helical" evidence="5">
    <location>
        <begin position="91"/>
        <end position="112"/>
    </location>
</feature>
<evidence type="ECO:0000256" key="2">
    <source>
        <dbReference type="ARBA" id="ARBA00022692"/>
    </source>
</evidence>
<feature type="transmembrane region" description="Helical" evidence="5">
    <location>
        <begin position="240"/>
        <end position="264"/>
    </location>
</feature>
<dbReference type="InterPro" id="IPR050186">
    <property type="entry name" value="TPT_transporter"/>
</dbReference>
<evidence type="ECO:0000259" key="6">
    <source>
        <dbReference type="Pfam" id="PF03151"/>
    </source>
</evidence>
<name>A0A0K8UBE2_BACLA</name>
<evidence type="ECO:0000256" key="4">
    <source>
        <dbReference type="ARBA" id="ARBA00023136"/>
    </source>
</evidence>
<dbReference type="GO" id="GO:0016020">
    <property type="term" value="C:membrane"/>
    <property type="evidence" value="ECO:0007669"/>
    <property type="project" value="UniProtKB-SubCell"/>
</dbReference>
<keyword evidence="4 5" id="KW-0472">Membrane</keyword>
<protein>
    <submittedName>
        <fullName evidence="7">Putative GDP-fucose transporter</fullName>
    </submittedName>
</protein>
<feature type="transmembrane region" description="Helical" evidence="5">
    <location>
        <begin position="172"/>
        <end position="190"/>
    </location>
</feature>
<feature type="transmembrane region" description="Helical" evidence="5">
    <location>
        <begin position="15"/>
        <end position="39"/>
    </location>
</feature>
<comment type="subcellular location">
    <subcellularLocation>
        <location evidence="1">Membrane</location>
        <topology evidence="1">Multi-pass membrane protein</topology>
    </subcellularLocation>
</comment>
<evidence type="ECO:0000256" key="1">
    <source>
        <dbReference type="ARBA" id="ARBA00004141"/>
    </source>
</evidence>
<dbReference type="PANTHER" id="PTHR11132">
    <property type="entry name" value="SOLUTE CARRIER FAMILY 35"/>
    <property type="match status" value="1"/>
</dbReference>
<dbReference type="EMBL" id="GDHF01028428">
    <property type="protein sequence ID" value="JAI23886.1"/>
    <property type="molecule type" value="Transcribed_RNA"/>
</dbReference>
<feature type="transmembrane region" description="Helical" evidence="5">
    <location>
        <begin position="51"/>
        <end position="71"/>
    </location>
</feature>
<sequence length="336" mass="37776">MYTSMSEHNRLVNKYLLVFFVVAIYWTVSICTVFMNKLLLSSDAVNLDAPLFVCWFQCLVSAGLCALLSALGRRYPNIITFPEGNPFDVDIFRKILPLSILFTLMVATNNLCLKYVGVAFYYVGRSLTTVFNVVLTYILLRQKTSFKATMCCVFVVFGFLLGVDQESLTAQFSLRGTIYGVMGSFILAWYSIQTKKALVHVNQQVLLLSYYNNVYSSVFFLPLIFINGEMNAILNYENIFAPWFISAMVLGGFCGFAIGFVTVLQIKVTSPLTHNISGTAKACAQTVIATQWYNDAKSALWWASNIIVLLASAAYTRVKQLEMQRQHERTTATQKA</sequence>
<keyword evidence="2 5" id="KW-0812">Transmembrane</keyword>
<proteinExistence type="predicted"/>
<evidence type="ECO:0000256" key="5">
    <source>
        <dbReference type="SAM" id="Phobius"/>
    </source>
</evidence>
<dbReference type="OrthoDB" id="5547497at2759"/>